<reference evidence="1 2" key="1">
    <citation type="submission" date="2016-05" db="EMBL/GenBank/DDBJ databases">
        <title>Paenibacillus sp. 1ZS3-15 nov., isolated from the rhizosphere soil.</title>
        <authorList>
            <person name="Zhang X.X."/>
            <person name="Zhang J."/>
        </authorList>
    </citation>
    <scope>NUCLEOTIDE SEQUENCE [LARGE SCALE GENOMIC DNA]</scope>
    <source>
        <strain evidence="1 2">1ZS3-15</strain>
    </source>
</reference>
<comment type="caution">
    <text evidence="1">The sequence shown here is derived from an EMBL/GenBank/DDBJ whole genome shotgun (WGS) entry which is preliminary data.</text>
</comment>
<dbReference type="RefSeq" id="WP_068667552.1">
    <property type="nucleotide sequence ID" value="NZ_LYPB01000076.1"/>
</dbReference>
<evidence type="ECO:0000313" key="2">
    <source>
        <dbReference type="Proteomes" id="UP000078454"/>
    </source>
</evidence>
<evidence type="ECO:0000313" key="1">
    <source>
        <dbReference type="EMBL" id="OAS16495.1"/>
    </source>
</evidence>
<name>A0A198A5U9_9BACL</name>
<proteinExistence type="predicted"/>
<dbReference type="Proteomes" id="UP000078454">
    <property type="component" value="Unassembled WGS sequence"/>
</dbReference>
<evidence type="ECO:0008006" key="3">
    <source>
        <dbReference type="Google" id="ProtNLM"/>
    </source>
</evidence>
<keyword evidence="2" id="KW-1185">Reference proteome</keyword>
<dbReference type="OrthoDB" id="2509282at2"/>
<dbReference type="EMBL" id="LYPB01000076">
    <property type="protein sequence ID" value="OAS16495.1"/>
    <property type="molecule type" value="Genomic_DNA"/>
</dbReference>
<sequence length="169" mass="18630">MIKMGVQLLKGKESDLIAGYVYDLLPKYAQHVNRETAVGGLIKLLTYSIVQVGGTNNQLNARQVFLDFKDIKDMHQGLVQSAYQYGLLDSATTSRFRTKDDLTNAEAISIMAKVMNKFEEEASQIKPPAQPGFPSVITLFENTPIYSAKDTSTGINGMISPQDVRIVAL</sequence>
<gene>
    <name evidence="1" type="ORF">A8708_21065</name>
</gene>
<protein>
    <recommendedName>
        <fullName evidence="3">SLH domain-containing protein</fullName>
    </recommendedName>
</protein>
<organism evidence="1 2">
    <name type="scientific">Paenibacillus oryzisoli</name>
    <dbReference type="NCBI Taxonomy" id="1850517"/>
    <lineage>
        <taxon>Bacteria</taxon>
        <taxon>Bacillati</taxon>
        <taxon>Bacillota</taxon>
        <taxon>Bacilli</taxon>
        <taxon>Bacillales</taxon>
        <taxon>Paenibacillaceae</taxon>
        <taxon>Paenibacillus</taxon>
    </lineage>
</organism>
<accession>A0A198A5U9</accession>
<dbReference type="AlphaFoldDB" id="A0A198A5U9"/>